<evidence type="ECO:0000313" key="7">
    <source>
        <dbReference type="EMBL" id="KAH8691213.1"/>
    </source>
</evidence>
<evidence type="ECO:0000256" key="1">
    <source>
        <dbReference type="ARBA" id="ARBA00004141"/>
    </source>
</evidence>
<feature type="transmembrane region" description="Helical" evidence="6">
    <location>
        <begin position="243"/>
        <end position="264"/>
    </location>
</feature>
<feature type="transmembrane region" description="Helical" evidence="6">
    <location>
        <begin position="122"/>
        <end position="148"/>
    </location>
</feature>
<evidence type="ECO:0000256" key="4">
    <source>
        <dbReference type="ARBA" id="ARBA00023136"/>
    </source>
</evidence>
<dbReference type="PANTHER" id="PTHR31465:SF9">
    <property type="entry name" value="SPHINGOID LONG-CHAIN BASE TRANSPORTER RSB1"/>
    <property type="match status" value="1"/>
</dbReference>
<keyword evidence="8" id="KW-1185">Reference proteome</keyword>
<dbReference type="PANTHER" id="PTHR31465">
    <property type="entry name" value="PROTEIN RTA1-RELATED"/>
    <property type="match status" value="1"/>
</dbReference>
<comment type="caution">
    <text evidence="7">The sequence shown here is derived from an EMBL/GenBank/DDBJ whole genome shotgun (WGS) entry which is preliminary data.</text>
</comment>
<keyword evidence="4 6" id="KW-0472">Membrane</keyword>
<evidence type="ECO:0000256" key="2">
    <source>
        <dbReference type="ARBA" id="ARBA00022692"/>
    </source>
</evidence>
<dbReference type="GO" id="GO:0005886">
    <property type="term" value="C:plasma membrane"/>
    <property type="evidence" value="ECO:0007669"/>
    <property type="project" value="TreeGrafter"/>
</dbReference>
<feature type="compositionally biased region" description="Polar residues" evidence="5">
    <location>
        <begin position="339"/>
        <end position="352"/>
    </location>
</feature>
<gene>
    <name evidence="7" type="ORF">BGW36DRAFT_349068</name>
</gene>
<proteinExistence type="predicted"/>
<comment type="subcellular location">
    <subcellularLocation>
        <location evidence="1">Membrane</location>
        <topology evidence="1">Multi-pass membrane protein</topology>
    </subcellularLocation>
</comment>
<evidence type="ECO:0000256" key="3">
    <source>
        <dbReference type="ARBA" id="ARBA00022989"/>
    </source>
</evidence>
<feature type="region of interest" description="Disordered" evidence="5">
    <location>
        <begin position="331"/>
        <end position="363"/>
    </location>
</feature>
<feature type="transmembrane region" description="Helical" evidence="6">
    <location>
        <begin position="198"/>
        <end position="222"/>
    </location>
</feature>
<reference evidence="7" key="1">
    <citation type="submission" date="2021-12" db="EMBL/GenBank/DDBJ databases">
        <title>Convergent genome expansion in fungi linked to evolution of root-endophyte symbiosis.</title>
        <authorList>
            <consortium name="DOE Joint Genome Institute"/>
            <person name="Ke Y.-H."/>
            <person name="Bonito G."/>
            <person name="Liao H.-L."/>
            <person name="Looney B."/>
            <person name="Rojas-Flechas A."/>
            <person name="Nash J."/>
            <person name="Hameed K."/>
            <person name="Schadt C."/>
            <person name="Martin F."/>
            <person name="Crous P.W."/>
            <person name="Miettinen O."/>
            <person name="Magnuson J.K."/>
            <person name="Labbe J."/>
            <person name="Jacobson D."/>
            <person name="Doktycz M.J."/>
            <person name="Veneault-Fourrey C."/>
            <person name="Kuo A."/>
            <person name="Mondo S."/>
            <person name="Calhoun S."/>
            <person name="Riley R."/>
            <person name="Ohm R."/>
            <person name="LaButti K."/>
            <person name="Andreopoulos B."/>
            <person name="Pangilinan J."/>
            <person name="Nolan M."/>
            <person name="Tritt A."/>
            <person name="Clum A."/>
            <person name="Lipzen A."/>
            <person name="Daum C."/>
            <person name="Barry K."/>
            <person name="Grigoriev I.V."/>
            <person name="Vilgalys R."/>
        </authorList>
    </citation>
    <scope>NUCLEOTIDE SEQUENCE</scope>
    <source>
        <strain evidence="7">PMI_201</strain>
    </source>
</reference>
<dbReference type="GeneID" id="70243566"/>
<keyword evidence="2 6" id="KW-0812">Transmembrane</keyword>
<evidence type="ECO:0000313" key="8">
    <source>
        <dbReference type="Proteomes" id="UP001201262"/>
    </source>
</evidence>
<protein>
    <submittedName>
        <fullName evidence="7">RTA1 like protein-domain-containing protein</fullName>
    </submittedName>
</protein>
<dbReference type="Pfam" id="PF04479">
    <property type="entry name" value="RTA1"/>
    <property type="match status" value="1"/>
</dbReference>
<dbReference type="InterPro" id="IPR007568">
    <property type="entry name" value="RTA1"/>
</dbReference>
<feature type="transmembrane region" description="Helical" evidence="6">
    <location>
        <begin position="160"/>
        <end position="186"/>
    </location>
</feature>
<keyword evidence="3 6" id="KW-1133">Transmembrane helix</keyword>
<dbReference type="AlphaFoldDB" id="A0AAD4KFM2"/>
<feature type="transmembrane region" description="Helical" evidence="6">
    <location>
        <begin position="60"/>
        <end position="80"/>
    </location>
</feature>
<dbReference type="EMBL" id="JAJTJA010000012">
    <property type="protein sequence ID" value="KAH8691213.1"/>
    <property type="molecule type" value="Genomic_DNA"/>
</dbReference>
<dbReference type="GO" id="GO:0000324">
    <property type="term" value="C:fungal-type vacuole"/>
    <property type="evidence" value="ECO:0007669"/>
    <property type="project" value="TreeGrafter"/>
</dbReference>
<dbReference type="RefSeq" id="XP_046067305.1">
    <property type="nucleotide sequence ID" value="XM_046213279.1"/>
</dbReference>
<dbReference type="Proteomes" id="UP001201262">
    <property type="component" value="Unassembled WGS sequence"/>
</dbReference>
<name>A0AAD4KFM2_9EURO</name>
<accession>A0AAD4KFM2</accession>
<organism evidence="7 8">
    <name type="scientific">Talaromyces proteolyticus</name>
    <dbReference type="NCBI Taxonomy" id="1131652"/>
    <lineage>
        <taxon>Eukaryota</taxon>
        <taxon>Fungi</taxon>
        <taxon>Dikarya</taxon>
        <taxon>Ascomycota</taxon>
        <taxon>Pezizomycotina</taxon>
        <taxon>Eurotiomycetes</taxon>
        <taxon>Eurotiomycetidae</taxon>
        <taxon>Eurotiales</taxon>
        <taxon>Trichocomaceae</taxon>
        <taxon>Talaromyces</taxon>
        <taxon>Talaromyces sect. Bacilispori</taxon>
    </lineage>
</organism>
<feature type="transmembrane region" description="Helical" evidence="6">
    <location>
        <begin position="87"/>
        <end position="110"/>
    </location>
</feature>
<evidence type="ECO:0000256" key="6">
    <source>
        <dbReference type="SAM" id="Phobius"/>
    </source>
</evidence>
<evidence type="ECO:0000256" key="5">
    <source>
        <dbReference type="SAM" id="MobiDB-lite"/>
    </source>
</evidence>
<sequence length="363" mass="39762">MALDLSQAGVMTPFWPGTNLTSEHDNQCYGNVTLCLNNDILCTLSTCDLTLAHFTYIPNLGGNAFLAALFGVCALVQLGLGVRYKTWGFLIAAICGLALEVIGYAGRIMIHQNPFDKNNFLIYLVCLTIAPAFLSACIYLCLARIVVVYGEDISRFRPRFYTIVFCTCDFISLLLQAIGGAIASIANDYATSQMGIHIMIAGLSFQVFSLVLFIVLCGDFAMRVWHSPFHWDMTHKELFESAVFKYFLGGLALSTLTITIRSCFRVAELSGGFHGSLANNQSTFMALEGAMIGIASVCFTSLHPGIGFRGTWADANFSFFRAKKRIVDAETETELETKVPSSSTSEAFQNPNDLEIPGRQSTP</sequence>